<comment type="subunit">
    <text evidence="7">Monomer.</text>
</comment>
<evidence type="ECO:0000256" key="3">
    <source>
        <dbReference type="ARBA" id="ARBA00022801"/>
    </source>
</evidence>
<dbReference type="GO" id="GO:0006515">
    <property type="term" value="P:protein quality control for misfolded or incompletely synthesized proteins"/>
    <property type="evidence" value="ECO:0007669"/>
    <property type="project" value="UniProtKB-UniRule"/>
</dbReference>
<comment type="catalytic activity">
    <reaction evidence="7 8">
        <text>an N-acyl-L-alpha-aminoacyl-tRNA + H2O = an N-acyl-L-amino acid + a tRNA + H(+)</text>
        <dbReference type="Rhea" id="RHEA:54448"/>
        <dbReference type="Rhea" id="RHEA-COMP:10123"/>
        <dbReference type="Rhea" id="RHEA-COMP:13883"/>
        <dbReference type="ChEBI" id="CHEBI:15377"/>
        <dbReference type="ChEBI" id="CHEBI:15378"/>
        <dbReference type="ChEBI" id="CHEBI:59874"/>
        <dbReference type="ChEBI" id="CHEBI:78442"/>
        <dbReference type="ChEBI" id="CHEBI:138191"/>
        <dbReference type="EC" id="3.1.1.29"/>
    </reaction>
</comment>
<evidence type="ECO:0000313" key="11">
    <source>
        <dbReference type="Proteomes" id="UP000318296"/>
    </source>
</evidence>
<evidence type="ECO:0000256" key="9">
    <source>
        <dbReference type="RuleBase" id="RU004320"/>
    </source>
</evidence>
<organism evidence="10 11">
    <name type="scientific">Candidatus Berkelbacteria bacterium Licking1014_96</name>
    <dbReference type="NCBI Taxonomy" id="2017149"/>
    <lineage>
        <taxon>Bacteria</taxon>
        <taxon>Candidatus Berkelbacteria</taxon>
    </lineage>
</organism>
<feature type="active site" description="Proton acceptor" evidence="7">
    <location>
        <position position="27"/>
    </location>
</feature>
<keyword evidence="3 7" id="KW-0378">Hydrolase</keyword>
<comment type="similarity">
    <text evidence="5 7 9">Belongs to the PTH family.</text>
</comment>
<reference evidence="10 11" key="1">
    <citation type="submission" date="2017-07" db="EMBL/GenBank/DDBJ databases">
        <title>Mechanisms for carbon and nitrogen cycling indicate functional differentiation within the Candidate Phyla Radiation.</title>
        <authorList>
            <person name="Danczak R.E."/>
            <person name="Johnston M.D."/>
            <person name="Kenah C."/>
            <person name="Slattery M."/>
            <person name="Wrighton K.C."/>
            <person name="Wilkins M.J."/>
        </authorList>
    </citation>
    <scope>NUCLEOTIDE SEQUENCE [LARGE SCALE GENOMIC DNA]</scope>
    <source>
        <strain evidence="10">Licking1014_96</strain>
    </source>
</reference>
<evidence type="ECO:0000256" key="8">
    <source>
        <dbReference type="RuleBase" id="RU000673"/>
    </source>
</evidence>
<dbReference type="SUPFAM" id="SSF53178">
    <property type="entry name" value="Peptidyl-tRNA hydrolase-like"/>
    <property type="match status" value="1"/>
</dbReference>
<dbReference type="PANTHER" id="PTHR17224:SF1">
    <property type="entry name" value="PEPTIDYL-TRNA HYDROLASE"/>
    <property type="match status" value="1"/>
</dbReference>
<feature type="binding site" evidence="7">
    <location>
        <position position="83"/>
    </location>
    <ligand>
        <name>tRNA</name>
        <dbReference type="ChEBI" id="CHEBI:17843"/>
    </ligand>
</feature>
<dbReference type="HAMAP" id="MF_00083">
    <property type="entry name" value="Pept_tRNA_hydro_bact"/>
    <property type="match status" value="1"/>
</dbReference>
<evidence type="ECO:0000256" key="5">
    <source>
        <dbReference type="ARBA" id="ARBA00038063"/>
    </source>
</evidence>
<dbReference type="Gene3D" id="3.40.50.1470">
    <property type="entry name" value="Peptidyl-tRNA hydrolase"/>
    <property type="match status" value="1"/>
</dbReference>
<dbReference type="GO" id="GO:0000049">
    <property type="term" value="F:tRNA binding"/>
    <property type="evidence" value="ECO:0007669"/>
    <property type="project" value="UniProtKB-UniRule"/>
</dbReference>
<sequence length="213" mass="23424">MSFEFTKSMILIVGLGNPGEKYKNTRHNVGFRVLDEILKDPQIIPVNQAELELKENKKFKAEMAEATLHSEKLLLAKPTTFMNNSGSAVAMIANFYKIEPENIWVISDDLDIPTGLIRTRHGDSSGGHKGLEDIIQKLGGSSFARIRVGIAPTPGTPNQSEAPLNYLDAKEYVLGNFTGREEAVIKSVVKKAVIYIIESAKIGQLIATTIDIK</sequence>
<comment type="caution">
    <text evidence="7">Lacks conserved residue(s) required for the propagation of feature annotation.</text>
</comment>
<gene>
    <name evidence="7" type="primary">pth</name>
    <name evidence="10" type="ORF">CEN92_95</name>
</gene>
<dbReference type="Proteomes" id="UP000318296">
    <property type="component" value="Unassembled WGS sequence"/>
</dbReference>
<dbReference type="GO" id="GO:0072344">
    <property type="term" value="P:rescue of stalled ribosome"/>
    <property type="evidence" value="ECO:0007669"/>
    <property type="project" value="UniProtKB-UniRule"/>
</dbReference>
<keyword evidence="7" id="KW-0963">Cytoplasm</keyword>
<dbReference type="EMBL" id="VMGH01000012">
    <property type="protein sequence ID" value="TSC92162.1"/>
    <property type="molecule type" value="Genomic_DNA"/>
</dbReference>
<accession>A0A554LH35</accession>
<dbReference type="GO" id="GO:0005737">
    <property type="term" value="C:cytoplasm"/>
    <property type="evidence" value="ECO:0007669"/>
    <property type="project" value="UniProtKB-SubCell"/>
</dbReference>
<dbReference type="Pfam" id="PF01195">
    <property type="entry name" value="Pept_tRNA_hydro"/>
    <property type="match status" value="1"/>
</dbReference>
<feature type="binding site" evidence="7">
    <location>
        <position position="81"/>
    </location>
    <ligand>
        <name>tRNA</name>
        <dbReference type="ChEBI" id="CHEBI:17843"/>
    </ligand>
</feature>
<evidence type="ECO:0000256" key="7">
    <source>
        <dbReference type="HAMAP-Rule" id="MF_00083"/>
    </source>
</evidence>
<evidence type="ECO:0000256" key="6">
    <source>
        <dbReference type="ARBA" id="ARBA00050038"/>
    </source>
</evidence>
<dbReference type="GO" id="GO:0004045">
    <property type="term" value="F:peptidyl-tRNA hydrolase activity"/>
    <property type="evidence" value="ECO:0007669"/>
    <property type="project" value="UniProtKB-UniRule"/>
</dbReference>
<comment type="function">
    <text evidence="7">Hydrolyzes ribosome-free peptidyl-tRNAs (with 1 or more amino acids incorporated), which drop off the ribosome during protein synthesis, or as a result of ribosome stalling.</text>
</comment>
<comment type="caution">
    <text evidence="10">The sequence shown here is derived from an EMBL/GenBank/DDBJ whole genome shotgun (WGS) entry which is preliminary data.</text>
</comment>
<dbReference type="InterPro" id="IPR036416">
    <property type="entry name" value="Pept_tRNA_hydro_sf"/>
</dbReference>
<dbReference type="CDD" id="cd00462">
    <property type="entry name" value="PTH"/>
    <property type="match status" value="1"/>
</dbReference>
<feature type="binding site" evidence="7">
    <location>
        <position position="22"/>
    </location>
    <ligand>
        <name>tRNA</name>
        <dbReference type="ChEBI" id="CHEBI:17843"/>
    </ligand>
</feature>
<keyword evidence="4 7" id="KW-0694">RNA-binding</keyword>
<dbReference type="EC" id="3.1.1.29" evidence="1 7"/>
<protein>
    <recommendedName>
        <fullName evidence="6 7">Peptidyl-tRNA hydrolase</fullName>
        <shortName evidence="7">Pth</shortName>
        <ecNumber evidence="1 7">3.1.1.29</ecNumber>
    </recommendedName>
</protein>
<dbReference type="AlphaFoldDB" id="A0A554LH35"/>
<dbReference type="InterPro" id="IPR001328">
    <property type="entry name" value="Pept_tRNA_hydro"/>
</dbReference>
<keyword evidence="2 7" id="KW-0820">tRNA-binding</keyword>
<feature type="site" description="Stabilizes the basic form of H active site to accept a proton" evidence="7">
    <location>
        <position position="108"/>
    </location>
</feature>
<proteinExistence type="inferred from homology"/>
<evidence type="ECO:0000256" key="2">
    <source>
        <dbReference type="ARBA" id="ARBA00022555"/>
    </source>
</evidence>
<dbReference type="PANTHER" id="PTHR17224">
    <property type="entry name" value="PEPTIDYL-TRNA HYDROLASE"/>
    <property type="match status" value="1"/>
</dbReference>
<dbReference type="InterPro" id="IPR018171">
    <property type="entry name" value="Pept_tRNA_hydro_CS"/>
</dbReference>
<feature type="site" description="Discriminates between blocked and unblocked aminoacyl-tRNA" evidence="7">
    <location>
        <position position="17"/>
    </location>
</feature>
<name>A0A554LH35_9BACT</name>
<dbReference type="NCBIfam" id="TIGR00447">
    <property type="entry name" value="pth"/>
    <property type="match status" value="1"/>
</dbReference>
<dbReference type="PROSITE" id="PS01195">
    <property type="entry name" value="PEPT_TRNA_HYDROL_1"/>
    <property type="match status" value="1"/>
</dbReference>
<comment type="subcellular location">
    <subcellularLocation>
        <location evidence="7">Cytoplasm</location>
    </subcellularLocation>
</comment>
<comment type="function">
    <text evidence="7">Catalyzes the release of premature peptidyl moieties from peptidyl-tRNA molecules trapped in stalled 50S ribosomal subunits, and thus maintains levels of free tRNAs and 50S ribosomes.</text>
</comment>
<evidence type="ECO:0000313" key="10">
    <source>
        <dbReference type="EMBL" id="TSC92162.1"/>
    </source>
</evidence>
<evidence type="ECO:0000256" key="4">
    <source>
        <dbReference type="ARBA" id="ARBA00022884"/>
    </source>
</evidence>
<evidence type="ECO:0000256" key="1">
    <source>
        <dbReference type="ARBA" id="ARBA00013260"/>
    </source>
</evidence>